<keyword evidence="3" id="KW-1185">Reference proteome</keyword>
<protein>
    <submittedName>
        <fullName evidence="2">Uncharacterized protein</fullName>
    </submittedName>
</protein>
<evidence type="ECO:0000313" key="2">
    <source>
        <dbReference type="EMBL" id="KAJ7301077.1"/>
    </source>
</evidence>
<evidence type="ECO:0000256" key="1">
    <source>
        <dbReference type="SAM" id="Phobius"/>
    </source>
</evidence>
<comment type="caution">
    <text evidence="2">The sequence shown here is derived from an EMBL/GenBank/DDBJ whole genome shotgun (WGS) entry which is preliminary data.</text>
</comment>
<evidence type="ECO:0000313" key="3">
    <source>
        <dbReference type="Proteomes" id="UP001218218"/>
    </source>
</evidence>
<keyword evidence="1" id="KW-0472">Membrane</keyword>
<feature type="transmembrane region" description="Helical" evidence="1">
    <location>
        <begin position="139"/>
        <end position="160"/>
    </location>
</feature>
<keyword evidence="1" id="KW-1133">Transmembrane helix</keyword>
<proteinExistence type="predicted"/>
<sequence>MPPQWYPLVIGKLPVPRKCHGRGAMATTQWVAREKNGILATCATDFEGFWQGTWISTKNVTQLVPSTRATGPVGSTGPDTTQRLYSHLIVKARAAGICVPPSLSLLAPYPWQWSQIFNAWTPGCTVAGQCHSENGEFPFLVLSGTTPIWGVYFTLISWILSTVR</sequence>
<reference evidence="2" key="1">
    <citation type="submission" date="2023-03" db="EMBL/GenBank/DDBJ databases">
        <title>Massive genome expansion in bonnet fungi (Mycena s.s.) driven by repeated elements and novel gene families across ecological guilds.</title>
        <authorList>
            <consortium name="Lawrence Berkeley National Laboratory"/>
            <person name="Harder C.B."/>
            <person name="Miyauchi S."/>
            <person name="Viragh M."/>
            <person name="Kuo A."/>
            <person name="Thoen E."/>
            <person name="Andreopoulos B."/>
            <person name="Lu D."/>
            <person name="Skrede I."/>
            <person name="Drula E."/>
            <person name="Henrissat B."/>
            <person name="Morin E."/>
            <person name="Kohler A."/>
            <person name="Barry K."/>
            <person name="LaButti K."/>
            <person name="Morin E."/>
            <person name="Salamov A."/>
            <person name="Lipzen A."/>
            <person name="Mereny Z."/>
            <person name="Hegedus B."/>
            <person name="Baldrian P."/>
            <person name="Stursova M."/>
            <person name="Weitz H."/>
            <person name="Taylor A."/>
            <person name="Grigoriev I.V."/>
            <person name="Nagy L.G."/>
            <person name="Martin F."/>
            <person name="Kauserud H."/>
        </authorList>
    </citation>
    <scope>NUCLEOTIDE SEQUENCE</scope>
    <source>
        <strain evidence="2">CBHHK002</strain>
    </source>
</reference>
<dbReference type="Proteomes" id="UP001218218">
    <property type="component" value="Unassembled WGS sequence"/>
</dbReference>
<dbReference type="AlphaFoldDB" id="A0AAD7E6X6"/>
<organism evidence="2 3">
    <name type="scientific">Mycena albidolilacea</name>
    <dbReference type="NCBI Taxonomy" id="1033008"/>
    <lineage>
        <taxon>Eukaryota</taxon>
        <taxon>Fungi</taxon>
        <taxon>Dikarya</taxon>
        <taxon>Basidiomycota</taxon>
        <taxon>Agaricomycotina</taxon>
        <taxon>Agaricomycetes</taxon>
        <taxon>Agaricomycetidae</taxon>
        <taxon>Agaricales</taxon>
        <taxon>Marasmiineae</taxon>
        <taxon>Mycenaceae</taxon>
        <taxon>Mycena</taxon>
    </lineage>
</organism>
<name>A0AAD7E6X6_9AGAR</name>
<accession>A0AAD7E6X6</accession>
<keyword evidence="1" id="KW-0812">Transmembrane</keyword>
<dbReference type="EMBL" id="JARIHO010000144">
    <property type="protein sequence ID" value="KAJ7301077.1"/>
    <property type="molecule type" value="Genomic_DNA"/>
</dbReference>
<gene>
    <name evidence="2" type="ORF">DFH08DRAFT_827856</name>
</gene>